<dbReference type="GO" id="GO:0016491">
    <property type="term" value="F:oxidoreductase activity"/>
    <property type="evidence" value="ECO:0007669"/>
    <property type="project" value="InterPro"/>
</dbReference>
<keyword evidence="1" id="KW-0676">Redox-active center</keyword>
<feature type="domain" description="Thioredoxin" evidence="3">
    <location>
        <begin position="47"/>
        <end position="182"/>
    </location>
</feature>
<protein>
    <submittedName>
        <fullName evidence="4">Redoxin domain protein</fullName>
    </submittedName>
</protein>
<dbReference type="PROSITE" id="PS00194">
    <property type="entry name" value="THIOREDOXIN_1"/>
    <property type="match status" value="1"/>
</dbReference>
<name>E8V8A0_TERSS</name>
<dbReference type="STRING" id="401053.AciPR4_0970"/>
<keyword evidence="2" id="KW-0732">Signal</keyword>
<organism evidence="4 5">
    <name type="scientific">Terriglobus saanensis (strain ATCC BAA-1853 / DSM 23119 / SP1PR4)</name>
    <dbReference type="NCBI Taxonomy" id="401053"/>
    <lineage>
        <taxon>Bacteria</taxon>
        <taxon>Pseudomonadati</taxon>
        <taxon>Acidobacteriota</taxon>
        <taxon>Terriglobia</taxon>
        <taxon>Terriglobales</taxon>
        <taxon>Acidobacteriaceae</taxon>
        <taxon>Terriglobus</taxon>
    </lineage>
</organism>
<evidence type="ECO:0000256" key="2">
    <source>
        <dbReference type="SAM" id="SignalP"/>
    </source>
</evidence>
<dbReference type="EMBL" id="CP002467">
    <property type="protein sequence ID" value="ADV81803.1"/>
    <property type="molecule type" value="Genomic_DNA"/>
</dbReference>
<feature type="chain" id="PRO_5003232512" evidence="2">
    <location>
        <begin position="27"/>
        <end position="197"/>
    </location>
</feature>
<dbReference type="GO" id="GO:0016209">
    <property type="term" value="F:antioxidant activity"/>
    <property type="evidence" value="ECO:0007669"/>
    <property type="project" value="InterPro"/>
</dbReference>
<dbReference type="Proteomes" id="UP000006844">
    <property type="component" value="Chromosome"/>
</dbReference>
<dbReference type="AlphaFoldDB" id="E8V8A0"/>
<dbReference type="PANTHER" id="PTHR42852:SF13">
    <property type="entry name" value="PROTEIN DIPZ"/>
    <property type="match status" value="1"/>
</dbReference>
<evidence type="ECO:0000313" key="4">
    <source>
        <dbReference type="EMBL" id="ADV81803.1"/>
    </source>
</evidence>
<dbReference type="Pfam" id="PF00578">
    <property type="entry name" value="AhpC-TSA"/>
    <property type="match status" value="1"/>
</dbReference>
<proteinExistence type="predicted"/>
<accession>E8V8A0</accession>
<dbReference type="SUPFAM" id="SSF52833">
    <property type="entry name" value="Thioredoxin-like"/>
    <property type="match status" value="1"/>
</dbReference>
<sequence>MIPKLKNARRAPTCLAVLLALSSRWCVPQTETATQSKQEAHAQQLQALVGTMVPNAVLHDTKGAETAMSAFRGHPVLIDFWATWCEPCMQELPVIGMIDEATQKTKLVIIGIDWDKNLKDGTKWLDQNGYNWDNFGEVAEGPRLFAQILPTTILIDKNGIIRYYSEGSTPALSKALVEAVKNLGPEYAAALKNSEIS</sequence>
<dbReference type="InterPro" id="IPR036249">
    <property type="entry name" value="Thioredoxin-like_sf"/>
</dbReference>
<dbReference type="CDD" id="cd02966">
    <property type="entry name" value="TlpA_like_family"/>
    <property type="match status" value="1"/>
</dbReference>
<dbReference type="PANTHER" id="PTHR42852">
    <property type="entry name" value="THIOL:DISULFIDE INTERCHANGE PROTEIN DSBE"/>
    <property type="match status" value="1"/>
</dbReference>
<dbReference type="KEGG" id="tsa:AciPR4_0970"/>
<feature type="signal peptide" evidence="2">
    <location>
        <begin position="1"/>
        <end position="26"/>
    </location>
</feature>
<evidence type="ECO:0000313" key="5">
    <source>
        <dbReference type="Proteomes" id="UP000006844"/>
    </source>
</evidence>
<dbReference type="InterPro" id="IPR013766">
    <property type="entry name" value="Thioredoxin_domain"/>
</dbReference>
<dbReference type="InterPro" id="IPR050553">
    <property type="entry name" value="Thioredoxin_ResA/DsbE_sf"/>
</dbReference>
<dbReference type="InterPro" id="IPR000866">
    <property type="entry name" value="AhpC/TSA"/>
</dbReference>
<dbReference type="Gene3D" id="3.40.30.10">
    <property type="entry name" value="Glutaredoxin"/>
    <property type="match status" value="1"/>
</dbReference>
<reference evidence="4 5" key="1">
    <citation type="journal article" date="2012" name="Stand. Genomic Sci.">
        <title>Complete genome sequence of Terriglobus saanensis type strain SP1PR4(T), an Acidobacteria from tundra soil.</title>
        <authorList>
            <person name="Rawat S.R."/>
            <person name="Mannisto M.K."/>
            <person name="Starovoytov V."/>
            <person name="Goodwin L."/>
            <person name="Nolan M."/>
            <person name="Hauser L."/>
            <person name="Land M."/>
            <person name="Davenport K.W."/>
            <person name="Woyke T."/>
            <person name="Haggblom M.M."/>
        </authorList>
    </citation>
    <scope>NUCLEOTIDE SEQUENCE</scope>
    <source>
        <strain evidence="5">ATCC BAA-1853 / DSM 23119 / SP1PR4</strain>
    </source>
</reference>
<dbReference type="eggNOG" id="COG0526">
    <property type="taxonomic scope" value="Bacteria"/>
</dbReference>
<gene>
    <name evidence="4" type="ordered locus">AciPR4_0970</name>
</gene>
<dbReference type="HOGENOM" id="CLU_042529_11_0_0"/>
<keyword evidence="5" id="KW-1185">Reference proteome</keyword>
<dbReference type="PROSITE" id="PS51352">
    <property type="entry name" value="THIOREDOXIN_2"/>
    <property type="match status" value="1"/>
</dbReference>
<evidence type="ECO:0000256" key="1">
    <source>
        <dbReference type="ARBA" id="ARBA00023284"/>
    </source>
</evidence>
<evidence type="ECO:0000259" key="3">
    <source>
        <dbReference type="PROSITE" id="PS51352"/>
    </source>
</evidence>
<dbReference type="InterPro" id="IPR017937">
    <property type="entry name" value="Thioredoxin_CS"/>
</dbReference>